<dbReference type="PANTHER" id="PTHR13812:SF19">
    <property type="entry name" value="KETIMINE REDUCTASE MU-CRYSTALLIN"/>
    <property type="match status" value="1"/>
</dbReference>
<gene>
    <name evidence="1" type="ORF">G9B49_003653</name>
</gene>
<name>A0A742ZNI3_SALER</name>
<dbReference type="GO" id="GO:0042562">
    <property type="term" value="F:hormone binding"/>
    <property type="evidence" value="ECO:0007669"/>
    <property type="project" value="TreeGrafter"/>
</dbReference>
<dbReference type="PIRSF" id="PIRSF001439">
    <property type="entry name" value="CryM"/>
    <property type="match status" value="1"/>
</dbReference>
<dbReference type="Gene3D" id="3.30.1780.10">
    <property type="entry name" value="ornithine cyclodeaminase, domain 1"/>
    <property type="match status" value="1"/>
</dbReference>
<reference evidence="1" key="1">
    <citation type="journal article" date="2018" name="Genome Biol.">
        <title>SKESA: strategic k-mer extension for scrupulous assemblies.</title>
        <authorList>
            <person name="Souvorov A."/>
            <person name="Agarwala R."/>
            <person name="Lipman D.J."/>
        </authorList>
    </citation>
    <scope>NUCLEOTIDE SEQUENCE</scope>
    <source>
        <strain evidence="1">MA.03-3818</strain>
    </source>
</reference>
<reference evidence="1" key="2">
    <citation type="submission" date="2020-02" db="EMBL/GenBank/DDBJ databases">
        <authorList>
            <consortium name="NCBI Pathogen Detection Project"/>
        </authorList>
    </citation>
    <scope>NUCLEOTIDE SEQUENCE</scope>
    <source>
        <strain evidence="1">MA.03-3818</strain>
    </source>
</reference>
<dbReference type="GO" id="GO:0005737">
    <property type="term" value="C:cytoplasm"/>
    <property type="evidence" value="ECO:0007669"/>
    <property type="project" value="TreeGrafter"/>
</dbReference>
<dbReference type="SUPFAM" id="SSF51735">
    <property type="entry name" value="NAD(P)-binding Rossmann-fold domains"/>
    <property type="match status" value="1"/>
</dbReference>
<evidence type="ECO:0000313" key="1">
    <source>
        <dbReference type="EMBL" id="HAF1614666.1"/>
    </source>
</evidence>
<proteinExistence type="predicted"/>
<accession>A0A742ZNI3</accession>
<dbReference type="EMBL" id="DAAUKO010000010">
    <property type="protein sequence ID" value="HAF1614666.1"/>
    <property type="molecule type" value="Genomic_DNA"/>
</dbReference>
<dbReference type="AlphaFoldDB" id="A0A742ZNI3"/>
<dbReference type="InterPro" id="IPR003462">
    <property type="entry name" value="ODC_Mu_crystall"/>
</dbReference>
<dbReference type="PANTHER" id="PTHR13812">
    <property type="entry name" value="KETIMINE REDUCTASE MU-CRYSTALLIN"/>
    <property type="match status" value="1"/>
</dbReference>
<dbReference type="InterPro" id="IPR036291">
    <property type="entry name" value="NAD(P)-bd_dom_sf"/>
</dbReference>
<dbReference type="Gene3D" id="3.40.50.720">
    <property type="entry name" value="NAD(P)-binding Rossmann-like Domain"/>
    <property type="match status" value="1"/>
</dbReference>
<dbReference type="Pfam" id="PF02423">
    <property type="entry name" value="OCD_Mu_crystall"/>
    <property type="match status" value="1"/>
</dbReference>
<organism evidence="1">
    <name type="scientific">Salmonella enterica</name>
    <name type="common">Salmonella choleraesuis</name>
    <dbReference type="NCBI Taxonomy" id="28901"/>
    <lineage>
        <taxon>Bacteria</taxon>
        <taxon>Pseudomonadati</taxon>
        <taxon>Pseudomonadota</taxon>
        <taxon>Gammaproteobacteria</taxon>
        <taxon>Enterobacterales</taxon>
        <taxon>Enterobacteriaceae</taxon>
        <taxon>Salmonella</taxon>
    </lineage>
</organism>
<dbReference type="InterPro" id="IPR023401">
    <property type="entry name" value="ODC_N"/>
</dbReference>
<comment type="caution">
    <text evidence="1">The sequence shown here is derived from an EMBL/GenBank/DDBJ whole genome shotgun (WGS) entry which is preliminary data.</text>
</comment>
<protein>
    <submittedName>
        <fullName evidence="1">Ornithine cyclodeaminase family protein</fullName>
    </submittedName>
</protein>
<sequence length="314" mass="34032">MQIIGRERVEQVLSPSKCLHLSRDAFALLSRGKVKQTLRSVIISEQGSLMGTMPAYIEEGPYAGFGLKTVKVNFSRSDQRTSHEGFILLYDASSKSDIALVDAASVTELRTAAASALATDILAPENASRLAILGTGVQAKKHVQMMMEVRPFRHISIWGRSEVGASAFADWCRQHLDLSITVALTPAQAVSDADIICTVTASKEPFIYSNDLPTHCHINAVGASALGFQEIAPEVYAEVELYVDSKDAVWNASTCLLQARQQGFLSPDNMGTEIGKLLTSGESSITFNPRRTLFKSVGLAVQDLVFARAVLNQV</sequence>